<dbReference type="InterPro" id="IPR046335">
    <property type="entry name" value="LacI/GalR-like_sensor"/>
</dbReference>
<proteinExistence type="predicted"/>
<name>A0A9Q9I9G2_9ACTN</name>
<dbReference type="PROSITE" id="PS00356">
    <property type="entry name" value="HTH_LACI_1"/>
    <property type="match status" value="1"/>
</dbReference>
<evidence type="ECO:0000313" key="6">
    <source>
        <dbReference type="Proteomes" id="UP001058003"/>
    </source>
</evidence>
<dbReference type="SUPFAM" id="SSF53822">
    <property type="entry name" value="Periplasmic binding protein-like I"/>
    <property type="match status" value="1"/>
</dbReference>
<dbReference type="PROSITE" id="PS50932">
    <property type="entry name" value="HTH_LACI_2"/>
    <property type="match status" value="1"/>
</dbReference>
<protein>
    <submittedName>
        <fullName evidence="5">LacI family DNA-binding transcriptional regulator</fullName>
    </submittedName>
</protein>
<dbReference type="Proteomes" id="UP001058003">
    <property type="component" value="Chromosome"/>
</dbReference>
<dbReference type="KEGG" id="daur:Daura_37360"/>
<evidence type="ECO:0000256" key="2">
    <source>
        <dbReference type="ARBA" id="ARBA00023125"/>
    </source>
</evidence>
<dbReference type="PANTHER" id="PTHR30146">
    <property type="entry name" value="LACI-RELATED TRANSCRIPTIONAL REPRESSOR"/>
    <property type="match status" value="1"/>
</dbReference>
<dbReference type="Pfam" id="PF00356">
    <property type="entry name" value="LacI"/>
    <property type="match status" value="1"/>
</dbReference>
<keyword evidence="1" id="KW-0805">Transcription regulation</keyword>
<dbReference type="AlphaFoldDB" id="A0A9Q9I9G2"/>
<dbReference type="SUPFAM" id="SSF47413">
    <property type="entry name" value="lambda repressor-like DNA-binding domains"/>
    <property type="match status" value="1"/>
</dbReference>
<dbReference type="EMBL" id="CP073767">
    <property type="protein sequence ID" value="UWZ52289.1"/>
    <property type="molecule type" value="Genomic_DNA"/>
</dbReference>
<keyword evidence="3" id="KW-0804">Transcription</keyword>
<dbReference type="CDD" id="cd01392">
    <property type="entry name" value="HTH_LacI"/>
    <property type="match status" value="1"/>
</dbReference>
<accession>A0A9Q9I9G2</accession>
<dbReference type="InterPro" id="IPR028082">
    <property type="entry name" value="Peripla_BP_I"/>
</dbReference>
<dbReference type="CDD" id="cd06267">
    <property type="entry name" value="PBP1_LacI_sugar_binding-like"/>
    <property type="match status" value="1"/>
</dbReference>
<dbReference type="Gene3D" id="1.10.260.40">
    <property type="entry name" value="lambda repressor-like DNA-binding domains"/>
    <property type="match status" value="1"/>
</dbReference>
<organism evidence="5 6">
    <name type="scientific">Dactylosporangium aurantiacum</name>
    <dbReference type="NCBI Taxonomy" id="35754"/>
    <lineage>
        <taxon>Bacteria</taxon>
        <taxon>Bacillati</taxon>
        <taxon>Actinomycetota</taxon>
        <taxon>Actinomycetes</taxon>
        <taxon>Micromonosporales</taxon>
        <taxon>Micromonosporaceae</taxon>
        <taxon>Dactylosporangium</taxon>
    </lineage>
</organism>
<dbReference type="InterPro" id="IPR000843">
    <property type="entry name" value="HTH_LacI"/>
</dbReference>
<gene>
    <name evidence="5" type="ORF">Daura_37360</name>
</gene>
<evidence type="ECO:0000256" key="1">
    <source>
        <dbReference type="ARBA" id="ARBA00023015"/>
    </source>
</evidence>
<evidence type="ECO:0000256" key="3">
    <source>
        <dbReference type="ARBA" id="ARBA00023163"/>
    </source>
</evidence>
<feature type="domain" description="HTH lacI-type" evidence="4">
    <location>
        <begin position="12"/>
        <end position="66"/>
    </location>
</feature>
<dbReference type="OrthoDB" id="3208777at2"/>
<dbReference type="Gene3D" id="3.40.50.2300">
    <property type="match status" value="2"/>
</dbReference>
<evidence type="ECO:0000259" key="4">
    <source>
        <dbReference type="PROSITE" id="PS50932"/>
    </source>
</evidence>
<dbReference type="GO" id="GO:0000976">
    <property type="term" value="F:transcription cis-regulatory region binding"/>
    <property type="evidence" value="ECO:0007669"/>
    <property type="project" value="TreeGrafter"/>
</dbReference>
<evidence type="ECO:0000313" key="5">
    <source>
        <dbReference type="EMBL" id="UWZ52289.1"/>
    </source>
</evidence>
<dbReference type="SMART" id="SM00354">
    <property type="entry name" value="HTH_LACI"/>
    <property type="match status" value="1"/>
</dbReference>
<reference evidence="5" key="1">
    <citation type="submission" date="2021-04" db="EMBL/GenBank/DDBJ databases">
        <title>Dactylosporangium aurantiacum NRRL B-8018 full assembly.</title>
        <authorList>
            <person name="Hartkoorn R.C."/>
            <person name="Beaudoing E."/>
            <person name="Hot D."/>
        </authorList>
    </citation>
    <scope>NUCLEOTIDE SEQUENCE</scope>
    <source>
        <strain evidence="5">NRRL B-8018</strain>
    </source>
</reference>
<keyword evidence="6" id="KW-1185">Reference proteome</keyword>
<dbReference type="InterPro" id="IPR010982">
    <property type="entry name" value="Lambda_DNA-bd_dom_sf"/>
</dbReference>
<dbReference type="GO" id="GO:0003700">
    <property type="term" value="F:DNA-binding transcription factor activity"/>
    <property type="evidence" value="ECO:0007669"/>
    <property type="project" value="TreeGrafter"/>
</dbReference>
<dbReference type="RefSeq" id="WP_033357159.1">
    <property type="nucleotide sequence ID" value="NZ_CP073767.1"/>
</dbReference>
<dbReference type="Pfam" id="PF13377">
    <property type="entry name" value="Peripla_BP_3"/>
    <property type="match status" value="1"/>
</dbReference>
<sequence length="339" mass="35656">MATAAGSSRRQPTLAEVAARAGVSMTAASRVINNAPHVSRAKREAVEKAIRELGYAPSRSARALATRKSGVVALAVSGDDPALFADPFFAHVIVGISAALEETDLHLLLCLGASGRAQTRFKSLLGTRAVDGVMLIALRGDDPLVHLVERSGLPTVYGGRPLHGEPAWYVDADNRGGARTGTDHLIGLGRTRIATITGLSDTEVSESRYHGYRDAMAVAGLAPHAVRAGDFTVAGGAAAMTELLDTRADLDAVFVANDNMAAGAVRVLRERGRRVPDDVAVVGFDDLEIATRTEPPLTTVHQPVRALGTEMARMLTALLAGQEPSPLILPTRLVVRESA</sequence>
<keyword evidence="2 5" id="KW-0238">DNA-binding</keyword>
<dbReference type="PANTHER" id="PTHR30146:SF109">
    <property type="entry name" value="HTH-TYPE TRANSCRIPTIONAL REGULATOR GALS"/>
    <property type="match status" value="1"/>
</dbReference>